<organism evidence="1 2">
    <name type="scientific">Bacillus thuringiensis</name>
    <dbReference type="NCBI Taxonomy" id="1428"/>
    <lineage>
        <taxon>Bacteria</taxon>
        <taxon>Bacillati</taxon>
        <taxon>Bacillota</taxon>
        <taxon>Bacilli</taxon>
        <taxon>Bacillales</taxon>
        <taxon>Bacillaceae</taxon>
        <taxon>Bacillus</taxon>
        <taxon>Bacillus cereus group</taxon>
    </lineage>
</organism>
<sequence length="29" mass="3088">MKNKILTWLGIVAAMGVLAVAVTFGKLEI</sequence>
<evidence type="ECO:0000313" key="2">
    <source>
        <dbReference type="Proteomes" id="UP000195991"/>
    </source>
</evidence>
<reference evidence="1 2" key="1">
    <citation type="submission" date="2016-08" db="EMBL/GenBank/DDBJ databases">
        <authorList>
            <person name="Seilhamer J.J."/>
        </authorList>
    </citation>
    <scope>NUCLEOTIDE SEQUENCE [LARGE SCALE GENOMIC DNA]</scope>
    <source>
        <strain evidence="1 2">IEBC_T61001</strain>
    </source>
</reference>
<gene>
    <name evidence="1" type="ORF">BTT61001_04824</name>
</gene>
<proteinExistence type="predicted"/>
<protein>
    <submittedName>
        <fullName evidence="1">Uncharacterized protein</fullName>
    </submittedName>
</protein>
<accession>A0A1C4FWG5</accession>
<evidence type="ECO:0000313" key="1">
    <source>
        <dbReference type="EMBL" id="SCC59861.1"/>
    </source>
</evidence>
<name>A0A1C4FWG5_BACTU</name>
<dbReference type="AlphaFoldDB" id="A0A1C4FWG5"/>
<dbReference type="Proteomes" id="UP000195991">
    <property type="component" value="Unassembled WGS sequence"/>
</dbReference>
<dbReference type="EMBL" id="FMBI01000039">
    <property type="protein sequence ID" value="SCC59861.1"/>
    <property type="molecule type" value="Genomic_DNA"/>
</dbReference>